<dbReference type="GO" id="GO:0016020">
    <property type="term" value="C:membrane"/>
    <property type="evidence" value="ECO:0007669"/>
    <property type="project" value="UniProtKB-SubCell"/>
</dbReference>
<comment type="subcellular location">
    <subcellularLocation>
        <location evidence="1">Membrane</location>
    </subcellularLocation>
</comment>
<comment type="caution">
    <text evidence="11">The sequence shown here is derived from an EMBL/GenBank/DDBJ whole genome shotgun (WGS) entry which is preliminary data.</text>
</comment>
<evidence type="ECO:0000313" key="11">
    <source>
        <dbReference type="EMBL" id="KAJ4958240.1"/>
    </source>
</evidence>
<dbReference type="Pfam" id="PF13639">
    <property type="entry name" value="zf-RING_2"/>
    <property type="match status" value="1"/>
</dbReference>
<organism evidence="11 12">
    <name type="scientific">Protea cynaroides</name>
    <dbReference type="NCBI Taxonomy" id="273540"/>
    <lineage>
        <taxon>Eukaryota</taxon>
        <taxon>Viridiplantae</taxon>
        <taxon>Streptophyta</taxon>
        <taxon>Embryophyta</taxon>
        <taxon>Tracheophyta</taxon>
        <taxon>Spermatophyta</taxon>
        <taxon>Magnoliopsida</taxon>
        <taxon>Proteales</taxon>
        <taxon>Proteaceae</taxon>
        <taxon>Protea</taxon>
    </lineage>
</organism>
<evidence type="ECO:0000313" key="12">
    <source>
        <dbReference type="Proteomes" id="UP001141806"/>
    </source>
</evidence>
<feature type="domain" description="RING-type" evidence="10">
    <location>
        <begin position="126"/>
        <end position="168"/>
    </location>
</feature>
<dbReference type="PANTHER" id="PTHR46539:SF9">
    <property type="entry name" value="RING-H2 FINGER PROTEIN ATL56"/>
    <property type="match status" value="1"/>
</dbReference>
<feature type="transmembrane region" description="Helical" evidence="9">
    <location>
        <begin position="44"/>
        <end position="77"/>
    </location>
</feature>
<evidence type="ECO:0000256" key="2">
    <source>
        <dbReference type="ARBA" id="ARBA00022692"/>
    </source>
</evidence>
<evidence type="ECO:0000256" key="7">
    <source>
        <dbReference type="ARBA" id="ARBA00023136"/>
    </source>
</evidence>
<keyword evidence="4 8" id="KW-0863">Zinc-finger</keyword>
<dbReference type="Proteomes" id="UP001141806">
    <property type="component" value="Unassembled WGS sequence"/>
</dbReference>
<reference evidence="11" key="1">
    <citation type="journal article" date="2023" name="Plant J.">
        <title>The genome of the king protea, Protea cynaroides.</title>
        <authorList>
            <person name="Chang J."/>
            <person name="Duong T.A."/>
            <person name="Schoeman C."/>
            <person name="Ma X."/>
            <person name="Roodt D."/>
            <person name="Barker N."/>
            <person name="Li Z."/>
            <person name="Van de Peer Y."/>
            <person name="Mizrachi E."/>
        </authorList>
    </citation>
    <scope>NUCLEOTIDE SEQUENCE</scope>
    <source>
        <tissue evidence="11">Young leaves</tissue>
    </source>
</reference>
<keyword evidence="7 9" id="KW-0472">Membrane</keyword>
<dbReference type="InterPro" id="IPR013083">
    <property type="entry name" value="Znf_RING/FYVE/PHD"/>
</dbReference>
<proteinExistence type="predicted"/>
<evidence type="ECO:0000256" key="3">
    <source>
        <dbReference type="ARBA" id="ARBA00022723"/>
    </source>
</evidence>
<sequence length="180" mass="19767">MSSDEEDGITLRIHHDNPVFTGRHTSRPHHASTKPNPKLLSFCLQALVMVFVISLFFIFLGIAALVLLHICLAGGALQRRPRRLSLASDFADENSQFGLGLSLEELRKLPCLDYGGAFERASNKDCAVCLEGLKEGERCRILPRCKHVFHANCVDAWLTKVAACPLCRAAVESGLRLGGL</sequence>
<dbReference type="GO" id="GO:0008270">
    <property type="term" value="F:zinc ion binding"/>
    <property type="evidence" value="ECO:0007669"/>
    <property type="project" value="UniProtKB-KW"/>
</dbReference>
<keyword evidence="6 9" id="KW-1133">Transmembrane helix</keyword>
<accession>A0A9Q0H525</accession>
<dbReference type="SUPFAM" id="SSF57850">
    <property type="entry name" value="RING/U-box"/>
    <property type="match status" value="1"/>
</dbReference>
<keyword evidence="12" id="KW-1185">Reference proteome</keyword>
<evidence type="ECO:0000256" key="4">
    <source>
        <dbReference type="ARBA" id="ARBA00022771"/>
    </source>
</evidence>
<keyword evidence="3" id="KW-0479">Metal-binding</keyword>
<evidence type="ECO:0000256" key="9">
    <source>
        <dbReference type="SAM" id="Phobius"/>
    </source>
</evidence>
<keyword evidence="5" id="KW-0862">Zinc</keyword>
<dbReference type="Gene3D" id="3.30.40.10">
    <property type="entry name" value="Zinc/RING finger domain, C3HC4 (zinc finger)"/>
    <property type="match status" value="1"/>
</dbReference>
<dbReference type="PANTHER" id="PTHR46539">
    <property type="entry name" value="E3 UBIQUITIN-PROTEIN LIGASE ATL42"/>
    <property type="match status" value="1"/>
</dbReference>
<name>A0A9Q0H525_9MAGN</name>
<protein>
    <recommendedName>
        <fullName evidence="10">RING-type domain-containing protein</fullName>
    </recommendedName>
</protein>
<dbReference type="EMBL" id="JAMYWD010000010">
    <property type="protein sequence ID" value="KAJ4958240.1"/>
    <property type="molecule type" value="Genomic_DNA"/>
</dbReference>
<gene>
    <name evidence="11" type="ORF">NE237_025351</name>
</gene>
<dbReference type="PROSITE" id="PS50089">
    <property type="entry name" value="ZF_RING_2"/>
    <property type="match status" value="1"/>
</dbReference>
<dbReference type="InterPro" id="IPR001841">
    <property type="entry name" value="Znf_RING"/>
</dbReference>
<evidence type="ECO:0000256" key="8">
    <source>
        <dbReference type="PROSITE-ProRule" id="PRU00175"/>
    </source>
</evidence>
<keyword evidence="2 9" id="KW-0812">Transmembrane</keyword>
<dbReference type="SMART" id="SM00184">
    <property type="entry name" value="RING"/>
    <property type="match status" value="1"/>
</dbReference>
<dbReference type="OrthoDB" id="8062037at2759"/>
<dbReference type="AlphaFoldDB" id="A0A9Q0H525"/>
<evidence type="ECO:0000256" key="1">
    <source>
        <dbReference type="ARBA" id="ARBA00004370"/>
    </source>
</evidence>
<evidence type="ECO:0000256" key="5">
    <source>
        <dbReference type="ARBA" id="ARBA00022833"/>
    </source>
</evidence>
<evidence type="ECO:0000256" key="6">
    <source>
        <dbReference type="ARBA" id="ARBA00022989"/>
    </source>
</evidence>
<evidence type="ECO:0000259" key="10">
    <source>
        <dbReference type="PROSITE" id="PS50089"/>
    </source>
</evidence>